<gene>
    <name evidence="1" type="ORF">GCM10007971_08870</name>
</gene>
<dbReference type="AlphaFoldDB" id="A0A918CZL0"/>
<proteinExistence type="predicted"/>
<evidence type="ECO:0000313" key="1">
    <source>
        <dbReference type="EMBL" id="GGN52822.1"/>
    </source>
</evidence>
<reference evidence="1" key="2">
    <citation type="submission" date="2020-09" db="EMBL/GenBank/DDBJ databases">
        <authorList>
            <person name="Sun Q."/>
            <person name="Ohkuma M."/>
        </authorList>
    </citation>
    <scope>NUCLEOTIDE SEQUENCE</scope>
    <source>
        <strain evidence="1">JCM 17251</strain>
    </source>
</reference>
<organism evidence="1 2">
    <name type="scientific">Oceanobacillus indicireducens</name>
    <dbReference type="NCBI Taxonomy" id="1004261"/>
    <lineage>
        <taxon>Bacteria</taxon>
        <taxon>Bacillati</taxon>
        <taxon>Bacillota</taxon>
        <taxon>Bacilli</taxon>
        <taxon>Bacillales</taxon>
        <taxon>Bacillaceae</taxon>
        <taxon>Oceanobacillus</taxon>
    </lineage>
</organism>
<evidence type="ECO:0000313" key="2">
    <source>
        <dbReference type="Proteomes" id="UP000624041"/>
    </source>
</evidence>
<dbReference type="InterPro" id="IPR043144">
    <property type="entry name" value="Mal/L-sulf/L-lact_DH-like_ah"/>
</dbReference>
<sequence>MKVSASGLKEFYADVPEKNLIPAKEAEVIADSLVDADLIGIKSHGITKIKLVMTEE</sequence>
<keyword evidence="2" id="KW-1185">Reference proteome</keyword>
<dbReference type="InterPro" id="IPR036111">
    <property type="entry name" value="Mal/L-sulfo/L-lacto_DH-like_sf"/>
</dbReference>
<dbReference type="Gene3D" id="1.10.1530.10">
    <property type="match status" value="1"/>
</dbReference>
<dbReference type="RefSeq" id="WP_188856183.1">
    <property type="nucleotide sequence ID" value="NZ_BMOS01000004.1"/>
</dbReference>
<dbReference type="SUPFAM" id="SSF89733">
    <property type="entry name" value="L-sulfolactate dehydrogenase-like"/>
    <property type="match status" value="1"/>
</dbReference>
<protein>
    <submittedName>
        <fullName evidence="1">Uncharacterized protein</fullName>
    </submittedName>
</protein>
<name>A0A918CZL0_9BACI</name>
<dbReference type="GO" id="GO:0016491">
    <property type="term" value="F:oxidoreductase activity"/>
    <property type="evidence" value="ECO:0007669"/>
    <property type="project" value="InterPro"/>
</dbReference>
<dbReference type="EMBL" id="BMOS01000004">
    <property type="protein sequence ID" value="GGN52822.1"/>
    <property type="molecule type" value="Genomic_DNA"/>
</dbReference>
<reference evidence="1" key="1">
    <citation type="journal article" date="2014" name="Int. J. Syst. Evol. Microbiol.">
        <title>Complete genome sequence of Corynebacterium casei LMG S-19264T (=DSM 44701T), isolated from a smear-ripened cheese.</title>
        <authorList>
            <consortium name="US DOE Joint Genome Institute (JGI-PGF)"/>
            <person name="Walter F."/>
            <person name="Albersmeier A."/>
            <person name="Kalinowski J."/>
            <person name="Ruckert C."/>
        </authorList>
    </citation>
    <scope>NUCLEOTIDE SEQUENCE</scope>
    <source>
        <strain evidence="1">JCM 17251</strain>
    </source>
</reference>
<accession>A0A918CZL0</accession>
<dbReference type="Proteomes" id="UP000624041">
    <property type="component" value="Unassembled WGS sequence"/>
</dbReference>
<comment type="caution">
    <text evidence="1">The sequence shown here is derived from an EMBL/GenBank/DDBJ whole genome shotgun (WGS) entry which is preliminary data.</text>
</comment>